<evidence type="ECO:0000256" key="1">
    <source>
        <dbReference type="SAM" id="MobiDB-lite"/>
    </source>
</evidence>
<feature type="region of interest" description="Disordered" evidence="1">
    <location>
        <begin position="1"/>
        <end position="26"/>
    </location>
</feature>
<keyword evidence="2" id="KW-0812">Transmembrane</keyword>
<dbReference type="AlphaFoldDB" id="A0A7X5X090"/>
<evidence type="ECO:0000256" key="2">
    <source>
        <dbReference type="SAM" id="Phobius"/>
    </source>
</evidence>
<dbReference type="EMBL" id="JAALLH010000001">
    <property type="protein sequence ID" value="NIY64272.1"/>
    <property type="molecule type" value="Genomic_DNA"/>
</dbReference>
<gene>
    <name evidence="3" type="ORF">SMALB_2230</name>
</gene>
<evidence type="ECO:0000313" key="4">
    <source>
        <dbReference type="Proteomes" id="UP000536624"/>
    </source>
</evidence>
<reference evidence="3 4" key="1">
    <citation type="submission" date="2020-02" db="EMBL/GenBank/DDBJ databases">
        <title>Streptomyces malaysiensis DSM14702 (JHCC583434, PFL_A843) Genome sequencing and assembly.</title>
        <authorList>
            <person name="Samborskyy M."/>
        </authorList>
    </citation>
    <scope>NUCLEOTIDE SEQUENCE [LARGE SCALE GENOMIC DNA]</scope>
    <source>
        <strain evidence="3 4">DSM 14702</strain>
    </source>
</reference>
<accession>A0A7X5X090</accession>
<proteinExistence type="predicted"/>
<protein>
    <submittedName>
        <fullName evidence="3">Uncharacterized protein</fullName>
    </submittedName>
</protein>
<feature type="transmembrane region" description="Helical" evidence="2">
    <location>
        <begin position="34"/>
        <end position="51"/>
    </location>
</feature>
<comment type="caution">
    <text evidence="3">The sequence shown here is derived from an EMBL/GenBank/DDBJ whole genome shotgun (WGS) entry which is preliminary data.</text>
</comment>
<dbReference type="Proteomes" id="UP000536624">
    <property type="component" value="Unassembled WGS sequence"/>
</dbReference>
<dbReference type="RefSeq" id="WP_167500860.1">
    <property type="nucleotide sequence ID" value="NZ_JAALLH010000001.1"/>
</dbReference>
<evidence type="ECO:0000313" key="3">
    <source>
        <dbReference type="EMBL" id="NIY64272.1"/>
    </source>
</evidence>
<feature type="compositionally biased region" description="Low complexity" evidence="1">
    <location>
        <begin position="1"/>
        <end position="13"/>
    </location>
</feature>
<keyword evidence="2" id="KW-1133">Transmembrane helix</keyword>
<organism evidence="3 4">
    <name type="scientific">Streptomyces malaysiensis</name>
    <dbReference type="NCBI Taxonomy" id="92644"/>
    <lineage>
        <taxon>Bacteria</taxon>
        <taxon>Bacillati</taxon>
        <taxon>Actinomycetota</taxon>
        <taxon>Actinomycetes</taxon>
        <taxon>Kitasatosporales</taxon>
        <taxon>Streptomycetaceae</taxon>
        <taxon>Streptomyces</taxon>
        <taxon>Streptomyces violaceusniger group</taxon>
    </lineage>
</organism>
<name>A0A7X5X090_STRMQ</name>
<sequence length="54" mass="5872">MESNPSQGGEAPPQGGGTPPQGGESRYRKAGKRILVWLIVKVFIGLIRHMIENL</sequence>
<keyword evidence="2" id="KW-0472">Membrane</keyword>